<comment type="caution">
    <text evidence="4">The sequence shown here is derived from an EMBL/GenBank/DDBJ whole genome shotgun (WGS) entry which is preliminary data.</text>
</comment>
<dbReference type="EMBL" id="SSND01000003">
    <property type="protein sequence ID" value="THD83095.1"/>
    <property type="molecule type" value="Genomic_DNA"/>
</dbReference>
<dbReference type="PANTHER" id="PTHR38340:SF1">
    <property type="entry name" value="S-LAYER PROTEIN"/>
    <property type="match status" value="1"/>
</dbReference>
<protein>
    <submittedName>
        <fullName evidence="4">Calcium-binding protein</fullName>
    </submittedName>
</protein>
<dbReference type="PRINTS" id="PR00313">
    <property type="entry name" value="CABNDNGRPT"/>
</dbReference>
<keyword evidence="2" id="KW-0964">Secreted</keyword>
<dbReference type="GO" id="GO:0005576">
    <property type="term" value="C:extracellular region"/>
    <property type="evidence" value="ECO:0007669"/>
    <property type="project" value="UniProtKB-SubCell"/>
</dbReference>
<dbReference type="OrthoDB" id="7877430at2"/>
<dbReference type="AlphaFoldDB" id="A0A4S3MM27"/>
<dbReference type="PANTHER" id="PTHR38340">
    <property type="entry name" value="S-LAYER PROTEIN"/>
    <property type="match status" value="1"/>
</dbReference>
<keyword evidence="5" id="KW-1185">Reference proteome</keyword>
<feature type="compositionally biased region" description="Basic and acidic residues" evidence="3">
    <location>
        <begin position="126"/>
        <end position="147"/>
    </location>
</feature>
<evidence type="ECO:0000256" key="3">
    <source>
        <dbReference type="SAM" id="MobiDB-lite"/>
    </source>
</evidence>
<evidence type="ECO:0000256" key="2">
    <source>
        <dbReference type="ARBA" id="ARBA00022525"/>
    </source>
</evidence>
<evidence type="ECO:0000256" key="1">
    <source>
        <dbReference type="ARBA" id="ARBA00004613"/>
    </source>
</evidence>
<dbReference type="Proteomes" id="UP000309450">
    <property type="component" value="Unassembled WGS sequence"/>
</dbReference>
<feature type="compositionally biased region" description="Basic and acidic residues" evidence="3">
    <location>
        <begin position="101"/>
        <end position="116"/>
    </location>
</feature>
<dbReference type="InterPro" id="IPR050557">
    <property type="entry name" value="RTX_toxin/Mannuronan_C5-epim"/>
</dbReference>
<dbReference type="InterPro" id="IPR001343">
    <property type="entry name" value="Hemolysn_Ca-bd"/>
</dbReference>
<feature type="region of interest" description="Disordered" evidence="3">
    <location>
        <begin position="207"/>
        <end position="226"/>
    </location>
</feature>
<organism evidence="4 5">
    <name type="scientific">Aliigemmobacter aestuarii</name>
    <dbReference type="NCBI Taxonomy" id="1445661"/>
    <lineage>
        <taxon>Bacteria</taxon>
        <taxon>Pseudomonadati</taxon>
        <taxon>Pseudomonadota</taxon>
        <taxon>Alphaproteobacteria</taxon>
        <taxon>Rhodobacterales</taxon>
        <taxon>Paracoccaceae</taxon>
        <taxon>Aliigemmobacter</taxon>
    </lineage>
</organism>
<dbReference type="InterPro" id="IPR018511">
    <property type="entry name" value="Hemolysin-typ_Ca-bd_CS"/>
</dbReference>
<dbReference type="PROSITE" id="PS00330">
    <property type="entry name" value="HEMOLYSIN_CALCIUM"/>
    <property type="match status" value="3"/>
</dbReference>
<name>A0A4S3MM27_9RHOB</name>
<sequence>MGLARAIGGTMSDDLYRITITNGTVTRVEEYDDGVWEWEPIEADETYTVNPDGTITKVDVERGYIERVTLTPTDDPGIYLEGIEEYILPDGTITRVEPDDDRGGRGGRGFDDRFGSDDDDDISCGDGRDHARGGRGRDSIDGQRGDDSIEGGAGSDSIEGGAGADTCAGNAGNDRVWGQWGDDSMVGGRGWDVLLGGAGDDVLSGGNGRDRIFGGEGNDTITGGNGRDRLDGGDGADHFVFAPGAGRDRIVDFEDGLDLIVFTGGVQSFDDLTIRQRGDDVRVFHSGGFIEVKDVQASDLTADDFLFA</sequence>
<evidence type="ECO:0000313" key="5">
    <source>
        <dbReference type="Proteomes" id="UP000309450"/>
    </source>
</evidence>
<proteinExistence type="predicted"/>
<dbReference type="Gene3D" id="2.150.10.10">
    <property type="entry name" value="Serralysin-like metalloprotease, C-terminal"/>
    <property type="match status" value="2"/>
</dbReference>
<accession>A0A4S3MM27</accession>
<gene>
    <name evidence="4" type="ORF">E7811_13255</name>
</gene>
<dbReference type="SUPFAM" id="SSF51120">
    <property type="entry name" value="beta-Roll"/>
    <property type="match status" value="2"/>
</dbReference>
<feature type="region of interest" description="Disordered" evidence="3">
    <location>
        <begin position="91"/>
        <end position="170"/>
    </location>
</feature>
<comment type="subcellular location">
    <subcellularLocation>
        <location evidence="1">Secreted</location>
    </subcellularLocation>
</comment>
<reference evidence="4 5" key="1">
    <citation type="submission" date="2019-04" db="EMBL/GenBank/DDBJ databases">
        <title>Draft genome sequence of Gemmobacter aestuarii sp. nov.</title>
        <authorList>
            <person name="Hameed A."/>
            <person name="Lin S.-Y."/>
            <person name="Shahina M."/>
            <person name="Lai W.-A."/>
            <person name="Young C.-C."/>
        </authorList>
    </citation>
    <scope>NUCLEOTIDE SEQUENCE [LARGE SCALE GENOMIC DNA]</scope>
    <source>
        <strain evidence="4 5">CC-PW-75</strain>
    </source>
</reference>
<evidence type="ECO:0000313" key="4">
    <source>
        <dbReference type="EMBL" id="THD83095.1"/>
    </source>
</evidence>
<dbReference type="InterPro" id="IPR011049">
    <property type="entry name" value="Serralysin-like_metalloprot_C"/>
</dbReference>
<dbReference type="GO" id="GO:0005509">
    <property type="term" value="F:calcium ion binding"/>
    <property type="evidence" value="ECO:0007669"/>
    <property type="project" value="InterPro"/>
</dbReference>
<dbReference type="Pfam" id="PF00353">
    <property type="entry name" value="HemolysinCabind"/>
    <property type="match status" value="2"/>
</dbReference>